<keyword evidence="2" id="KW-0482">Metalloprotease</keyword>
<comment type="caution">
    <text evidence="2">The sequence shown here is derived from an EMBL/GenBank/DDBJ whole genome shotgun (WGS) entry which is preliminary data.</text>
</comment>
<feature type="domain" description="YgjP-like metallopeptidase" evidence="1">
    <location>
        <begin position="25"/>
        <end position="221"/>
    </location>
</feature>
<accession>A0ABT7XMI1</accession>
<dbReference type="Gene3D" id="3.30.2010.10">
    <property type="entry name" value="Metalloproteases ('zincins'), catalytic domain"/>
    <property type="match status" value="1"/>
</dbReference>
<evidence type="ECO:0000313" key="2">
    <source>
        <dbReference type="EMBL" id="MDN0074888.1"/>
    </source>
</evidence>
<keyword evidence="2" id="KW-0645">Protease</keyword>
<keyword evidence="3" id="KW-1185">Reference proteome</keyword>
<keyword evidence="2" id="KW-0378">Hydrolase</keyword>
<dbReference type="Pfam" id="PF01863">
    <property type="entry name" value="YgjP-like"/>
    <property type="match status" value="1"/>
</dbReference>
<dbReference type="PANTHER" id="PTHR30399:SF1">
    <property type="entry name" value="UTP PYROPHOSPHATASE"/>
    <property type="match status" value="1"/>
</dbReference>
<dbReference type="RefSeq" id="WP_289829475.1">
    <property type="nucleotide sequence ID" value="NZ_JAUEDK010000011.1"/>
</dbReference>
<dbReference type="EMBL" id="JAUEDK010000011">
    <property type="protein sequence ID" value="MDN0074888.1"/>
    <property type="molecule type" value="Genomic_DNA"/>
</dbReference>
<sequence>MPDVLHLTLPEGRVPVRVSRKARTRISLRIANGEVKLAAPPGVPLAELQRILELRRDWIAQQWRAAPIVSEALPERVSLFGQALRPAPYEGKRRSVRRDGDTLWLAGAIEPAEQRALLAQWLAREAALYLPARTAALARHTGLIPREVKLANARGRWGSCSSAGVVRLNWRLVQAPVAISDYVIVHELAHLQHMNHSAAFWALVGQHCPEWQARRDWLKQHSAELFEIG</sequence>
<dbReference type="InterPro" id="IPR002725">
    <property type="entry name" value="YgjP-like_metallopeptidase"/>
</dbReference>
<protein>
    <submittedName>
        <fullName evidence="2">SprT family zinc-dependent metalloprotease</fullName>
        <ecNumber evidence="2">3.4.-.-</ecNumber>
    </submittedName>
</protein>
<dbReference type="EC" id="3.4.-.-" evidence="2"/>
<proteinExistence type="predicted"/>
<gene>
    <name evidence="2" type="ORF">QU481_08275</name>
</gene>
<name>A0ABT7XMI1_9NEIS</name>
<dbReference type="InterPro" id="IPR053136">
    <property type="entry name" value="UTP_pyrophosphatase-like"/>
</dbReference>
<dbReference type="GO" id="GO:0008237">
    <property type="term" value="F:metallopeptidase activity"/>
    <property type="evidence" value="ECO:0007669"/>
    <property type="project" value="UniProtKB-KW"/>
</dbReference>
<reference evidence="2" key="1">
    <citation type="submission" date="2023-06" db="EMBL/GenBank/DDBJ databases">
        <authorList>
            <person name="Zhang S."/>
        </authorList>
    </citation>
    <scope>NUCLEOTIDE SEQUENCE</scope>
    <source>
        <strain evidence="2">SG2303</strain>
    </source>
</reference>
<dbReference type="PANTHER" id="PTHR30399">
    <property type="entry name" value="UNCHARACTERIZED PROTEIN YGJP"/>
    <property type="match status" value="1"/>
</dbReference>
<dbReference type="Proteomes" id="UP001168540">
    <property type="component" value="Unassembled WGS sequence"/>
</dbReference>
<dbReference type="CDD" id="cd07344">
    <property type="entry name" value="M48_yhfN_like"/>
    <property type="match status" value="1"/>
</dbReference>
<evidence type="ECO:0000313" key="3">
    <source>
        <dbReference type="Proteomes" id="UP001168540"/>
    </source>
</evidence>
<organism evidence="2 3">
    <name type="scientific">Crenobacter oryzisoli</name>
    <dbReference type="NCBI Taxonomy" id="3056844"/>
    <lineage>
        <taxon>Bacteria</taxon>
        <taxon>Pseudomonadati</taxon>
        <taxon>Pseudomonadota</taxon>
        <taxon>Betaproteobacteria</taxon>
        <taxon>Neisseriales</taxon>
        <taxon>Neisseriaceae</taxon>
        <taxon>Crenobacter</taxon>
    </lineage>
</organism>
<evidence type="ECO:0000259" key="1">
    <source>
        <dbReference type="Pfam" id="PF01863"/>
    </source>
</evidence>